<dbReference type="OrthoDB" id="4951847at2759"/>
<dbReference type="EMBL" id="BDGG01000157">
    <property type="protein sequence ID" value="GAV10069.1"/>
    <property type="molecule type" value="Genomic_DNA"/>
</dbReference>
<feature type="non-terminal residue" evidence="1">
    <location>
        <position position="1"/>
    </location>
</feature>
<name>A0A1D1WCB9_RAMVA</name>
<comment type="caution">
    <text evidence="1">The sequence shown here is derived from an EMBL/GenBank/DDBJ whole genome shotgun (WGS) entry which is preliminary data.</text>
</comment>
<evidence type="ECO:0000313" key="2">
    <source>
        <dbReference type="Proteomes" id="UP000186922"/>
    </source>
</evidence>
<keyword evidence="2" id="KW-1185">Reference proteome</keyword>
<reference evidence="1 2" key="1">
    <citation type="journal article" date="2016" name="Nat. Commun.">
        <title>Extremotolerant tardigrade genome and improved radiotolerance of human cultured cells by tardigrade-unique protein.</title>
        <authorList>
            <person name="Hashimoto T."/>
            <person name="Horikawa D.D."/>
            <person name="Saito Y."/>
            <person name="Kuwahara H."/>
            <person name="Kozuka-Hata H."/>
            <person name="Shin-I T."/>
            <person name="Minakuchi Y."/>
            <person name="Ohishi K."/>
            <person name="Motoyama A."/>
            <person name="Aizu T."/>
            <person name="Enomoto A."/>
            <person name="Kondo K."/>
            <person name="Tanaka S."/>
            <person name="Hara Y."/>
            <person name="Koshikawa S."/>
            <person name="Sagara H."/>
            <person name="Miura T."/>
            <person name="Yokobori S."/>
            <person name="Miyagawa K."/>
            <person name="Suzuki Y."/>
            <person name="Kubo T."/>
            <person name="Oyama M."/>
            <person name="Kohara Y."/>
            <person name="Fujiyama A."/>
            <person name="Arakawa K."/>
            <person name="Katayama T."/>
            <person name="Toyoda A."/>
            <person name="Kunieda T."/>
        </authorList>
    </citation>
    <scope>NUCLEOTIDE SEQUENCE [LARGE SCALE GENOMIC DNA]</scope>
    <source>
        <strain evidence="1 2">YOKOZUNA-1</strain>
    </source>
</reference>
<proteinExistence type="predicted"/>
<evidence type="ECO:0000313" key="1">
    <source>
        <dbReference type="EMBL" id="GAV10069.1"/>
    </source>
</evidence>
<dbReference type="Proteomes" id="UP000186922">
    <property type="component" value="Unassembled WGS sequence"/>
</dbReference>
<gene>
    <name evidence="1" type="primary">RvY_19611-1</name>
    <name evidence="1" type="synonym">RvY_19611.1</name>
    <name evidence="1" type="ORF">RvY_19611</name>
</gene>
<dbReference type="AlphaFoldDB" id="A0A1D1WCB9"/>
<accession>A0A1D1WCB9</accession>
<organism evidence="1 2">
    <name type="scientific">Ramazzottius varieornatus</name>
    <name type="common">Water bear</name>
    <name type="synonym">Tardigrade</name>
    <dbReference type="NCBI Taxonomy" id="947166"/>
    <lineage>
        <taxon>Eukaryota</taxon>
        <taxon>Metazoa</taxon>
        <taxon>Ecdysozoa</taxon>
        <taxon>Tardigrada</taxon>
        <taxon>Eutardigrada</taxon>
        <taxon>Parachela</taxon>
        <taxon>Hypsibioidea</taxon>
        <taxon>Ramazzottiidae</taxon>
        <taxon>Ramazzottius</taxon>
    </lineage>
</organism>
<sequence>GGETDLMELESQMAILDDLFGQDDNDMPSSEELEDDVSLTGKFFTLADLFVVK</sequence>
<protein>
    <submittedName>
        <fullName evidence="1">Uncharacterized protein</fullName>
    </submittedName>
</protein>